<sequence length="360" mass="42891">MDKSIWVRSLVNKQFSPEEFFKHVVSTIGKEFKLETYVSIHTEAYKFFMEEFEIIISKKQVKRFQESGLYLLDKYILDELEDQGLEFNINRSKYIRCCYGIFDDDYTKDKITTRFNQIFNIPVKEGSLFYPCCGLDTYEPLALFMNSINEFHFAHGESIILPTLECEVKKGTMIRNKSYNKKKNELSIDTIPFAIQMENKKNYEILKELEEEYLDSFAFIKIEDISTKEIWKTKFSKNPKIEIYSHKFEGFISLYAIENIAVFYYRTYQIGEDTLDMSPFNWLSPIAFNAILDKLVDGAILILDGEDPEIGYEVPWSGLWREKYYKDFIYREKRFSYIGEFGERYDKMKVWKVDFIKNKA</sequence>
<organism evidence="2 3">
    <name type="scientific">Clostridium tetani</name>
    <dbReference type="NCBI Taxonomy" id="1513"/>
    <lineage>
        <taxon>Bacteria</taxon>
        <taxon>Bacillati</taxon>
        <taxon>Bacillota</taxon>
        <taxon>Clostridia</taxon>
        <taxon>Eubacteriales</taxon>
        <taxon>Clostridiaceae</taxon>
        <taxon>Clostridium</taxon>
    </lineage>
</organism>
<evidence type="ECO:0000313" key="1">
    <source>
        <dbReference type="EMBL" id="BDR80400.1"/>
    </source>
</evidence>
<accession>A0A4Q0VF61</accession>
<dbReference type="RefSeq" id="WP_129029536.1">
    <property type="nucleotide sequence ID" value="NZ_AP026806.1"/>
</dbReference>
<dbReference type="EMBL" id="AP026818">
    <property type="protein sequence ID" value="BDR80400.1"/>
    <property type="molecule type" value="Genomic_DNA"/>
</dbReference>
<dbReference type="Proteomes" id="UP000290921">
    <property type="component" value="Unassembled WGS sequence"/>
</dbReference>
<dbReference type="AlphaFoldDB" id="A0A4Q0VF61"/>
<protein>
    <submittedName>
        <fullName evidence="2">Uncharacterized protein</fullName>
    </submittedName>
</protein>
<dbReference type="EMBL" id="QMAP01000001">
    <property type="protein sequence ID" value="RXI50420.1"/>
    <property type="molecule type" value="Genomic_DNA"/>
</dbReference>
<proteinExistence type="predicted"/>
<dbReference type="Proteomes" id="UP001321763">
    <property type="component" value="Chromosome"/>
</dbReference>
<reference evidence="1 4" key="2">
    <citation type="submission" date="2022-09" db="EMBL/GenBank/DDBJ databases">
        <title>complete genome sequences of Clostridium tetani str. KHSU-234311-028 isolated from soil.</title>
        <authorList>
            <person name="Sekizuka T."/>
            <person name="Shitada C."/>
            <person name="Takahashi M."/>
            <person name="Kuroda M."/>
        </authorList>
    </citation>
    <scope>NUCLEOTIDE SEQUENCE [LARGE SCALE GENOMIC DNA]</scope>
    <source>
        <strain evidence="1 4">KHSU-234311-028</strain>
    </source>
</reference>
<name>A0A4Q0VF61_CLOTA</name>
<gene>
    <name evidence="2" type="ORF">DP130_00150</name>
    <name evidence="1" type="ORF">K234311028_06460</name>
</gene>
<evidence type="ECO:0000313" key="4">
    <source>
        <dbReference type="Proteomes" id="UP001321763"/>
    </source>
</evidence>
<evidence type="ECO:0000313" key="2">
    <source>
        <dbReference type="EMBL" id="RXI50420.1"/>
    </source>
</evidence>
<reference evidence="2 3" key="1">
    <citation type="submission" date="2018-06" db="EMBL/GenBank/DDBJ databases">
        <title>Genome conservation of Clostridium tetani.</title>
        <authorList>
            <person name="Bruggemann H."/>
            <person name="Popoff M.R."/>
        </authorList>
    </citation>
    <scope>NUCLEOTIDE SEQUENCE [LARGE SCALE GENOMIC DNA]</scope>
    <source>
        <strain evidence="2 3">2017.061</strain>
    </source>
</reference>
<evidence type="ECO:0000313" key="3">
    <source>
        <dbReference type="Proteomes" id="UP000290921"/>
    </source>
</evidence>